<keyword evidence="3 5" id="KW-0288">FMN</keyword>
<accession>A0A2N3Q194</accession>
<dbReference type="Pfam" id="PF00881">
    <property type="entry name" value="Nitroreductase"/>
    <property type="match status" value="1"/>
</dbReference>
<dbReference type="SUPFAM" id="SSF55469">
    <property type="entry name" value="FMN-dependent nitroreductase-like"/>
    <property type="match status" value="1"/>
</dbReference>
<dbReference type="Gene3D" id="3.40.109.10">
    <property type="entry name" value="NADH Oxidase"/>
    <property type="match status" value="1"/>
</dbReference>
<protein>
    <submittedName>
        <fullName evidence="7">NADPH-dependent oxidoreductase</fullName>
    </submittedName>
</protein>
<evidence type="ECO:0000256" key="4">
    <source>
        <dbReference type="ARBA" id="ARBA00023002"/>
    </source>
</evidence>
<dbReference type="Proteomes" id="UP000233293">
    <property type="component" value="Unassembled WGS sequence"/>
</dbReference>
<reference evidence="8" key="1">
    <citation type="submission" date="2017-12" db="EMBL/GenBank/DDBJ databases">
        <title>Draft genome sequence of Telmatospirillum siberiense 26-4b1T, an acidotolerant peatland alphaproteobacterium potentially involved in sulfur cycling.</title>
        <authorList>
            <person name="Hausmann B."/>
            <person name="Pjevac P."/>
            <person name="Schreck K."/>
            <person name="Herbold C.W."/>
            <person name="Daims H."/>
            <person name="Wagner M."/>
            <person name="Pester M."/>
            <person name="Loy A."/>
        </authorList>
    </citation>
    <scope>NUCLEOTIDE SEQUENCE [LARGE SCALE GENOMIC DNA]</scope>
    <source>
        <strain evidence="8">26-4b1</strain>
    </source>
</reference>
<sequence length="294" mass="33153">MNEIAINNAPERAGSDDAELLREADALLRLRYRQDDDRPKPRHWNAVLSSLLSHRSVRAYLPTPVPSDILESAIAAAQSASTSLNLQAWSVVAIEDRQQKKRVCVGVADQTWIHEAPLYLIWLADLSRHQRIAEATGADRGSPDPNNLDPILTGVADTALAAQNAAVAFESFGLGLVYIGALRLYQRELRAALGLPRHVLPVFGMCVGYPDADRETGIKPRLPLSAVLHRERYDTAPQLDAVWRYDRKLHAYNREQGREAPTWSEYSLYRLDRMHESQDREDYNQAIRDLNLSR</sequence>
<comment type="similarity">
    <text evidence="1 5">Belongs to the flavin oxidoreductase frp family.</text>
</comment>
<dbReference type="InterPro" id="IPR000415">
    <property type="entry name" value="Nitroreductase-like"/>
</dbReference>
<dbReference type="OrthoDB" id="3181400at2"/>
<dbReference type="RefSeq" id="WP_101248655.1">
    <property type="nucleotide sequence ID" value="NZ_PIUM01000001.1"/>
</dbReference>
<dbReference type="EMBL" id="PIUM01000001">
    <property type="protein sequence ID" value="PKU26425.1"/>
    <property type="molecule type" value="Genomic_DNA"/>
</dbReference>
<keyword evidence="8" id="KW-1185">Reference proteome</keyword>
<dbReference type="PANTHER" id="PTHR43425">
    <property type="entry name" value="OXYGEN-INSENSITIVE NADPH NITROREDUCTASE"/>
    <property type="match status" value="1"/>
</dbReference>
<evidence type="ECO:0000259" key="6">
    <source>
        <dbReference type="Pfam" id="PF00881"/>
    </source>
</evidence>
<evidence type="ECO:0000256" key="3">
    <source>
        <dbReference type="ARBA" id="ARBA00022643"/>
    </source>
</evidence>
<keyword evidence="5" id="KW-0521">NADP</keyword>
<evidence type="ECO:0000256" key="2">
    <source>
        <dbReference type="ARBA" id="ARBA00022630"/>
    </source>
</evidence>
<gene>
    <name evidence="7" type="ORF">CWS72_00820</name>
</gene>
<dbReference type="PIRSF" id="PIRSF005426">
    <property type="entry name" value="Frp"/>
    <property type="match status" value="1"/>
</dbReference>
<evidence type="ECO:0000313" key="8">
    <source>
        <dbReference type="Proteomes" id="UP000233293"/>
    </source>
</evidence>
<evidence type="ECO:0000256" key="1">
    <source>
        <dbReference type="ARBA" id="ARBA00008366"/>
    </source>
</evidence>
<organism evidence="7 8">
    <name type="scientific">Telmatospirillum siberiense</name>
    <dbReference type="NCBI Taxonomy" id="382514"/>
    <lineage>
        <taxon>Bacteria</taxon>
        <taxon>Pseudomonadati</taxon>
        <taxon>Pseudomonadota</taxon>
        <taxon>Alphaproteobacteria</taxon>
        <taxon>Rhodospirillales</taxon>
        <taxon>Rhodospirillaceae</taxon>
        <taxon>Telmatospirillum</taxon>
    </lineage>
</organism>
<evidence type="ECO:0000256" key="5">
    <source>
        <dbReference type="PIRNR" id="PIRNR005426"/>
    </source>
</evidence>
<keyword evidence="2 5" id="KW-0285">Flavoprotein</keyword>
<feature type="domain" description="Nitroreductase" evidence="6">
    <location>
        <begin position="53"/>
        <end position="209"/>
    </location>
</feature>
<dbReference type="InterPro" id="IPR029479">
    <property type="entry name" value="Nitroreductase"/>
</dbReference>
<dbReference type="PANTHER" id="PTHR43425:SF2">
    <property type="entry name" value="OXYGEN-INSENSITIVE NADPH NITROREDUCTASE"/>
    <property type="match status" value="1"/>
</dbReference>
<comment type="caution">
    <text evidence="7">The sequence shown here is derived from an EMBL/GenBank/DDBJ whole genome shotgun (WGS) entry which is preliminary data.</text>
</comment>
<evidence type="ECO:0000313" key="7">
    <source>
        <dbReference type="EMBL" id="PKU26425.1"/>
    </source>
</evidence>
<dbReference type="GO" id="GO:0016491">
    <property type="term" value="F:oxidoreductase activity"/>
    <property type="evidence" value="ECO:0007669"/>
    <property type="project" value="UniProtKB-UniRule"/>
</dbReference>
<dbReference type="AlphaFoldDB" id="A0A2N3Q194"/>
<proteinExistence type="inferred from homology"/>
<dbReference type="InterPro" id="IPR016446">
    <property type="entry name" value="Flavin_OxRdtase_Frp"/>
</dbReference>
<keyword evidence="4 5" id="KW-0560">Oxidoreductase</keyword>
<name>A0A2N3Q194_9PROT</name>